<dbReference type="EMBL" id="CP036422">
    <property type="protein sequence ID" value="QFU74775.1"/>
    <property type="molecule type" value="Genomic_DNA"/>
</dbReference>
<name>A0A5P9NGV7_9GAMM</name>
<dbReference type="SMART" id="SM00671">
    <property type="entry name" value="SEL1"/>
    <property type="match status" value="1"/>
</dbReference>
<protein>
    <submittedName>
        <fullName evidence="2">Sel1 repeat family protein</fullName>
    </submittedName>
</protein>
<dbReference type="AlphaFoldDB" id="A0A5P9NGV7"/>
<dbReference type="InterPro" id="IPR006597">
    <property type="entry name" value="Sel1-like"/>
</dbReference>
<feature type="region of interest" description="Disordered" evidence="1">
    <location>
        <begin position="65"/>
        <end position="87"/>
    </location>
</feature>
<dbReference type="Proteomes" id="UP000326287">
    <property type="component" value="Chromosome"/>
</dbReference>
<dbReference type="KEGG" id="halc:EY643_03415"/>
<dbReference type="RefSeq" id="WP_152660883.1">
    <property type="nucleotide sequence ID" value="NZ_CP036422.1"/>
</dbReference>
<dbReference type="Gene3D" id="1.25.40.10">
    <property type="entry name" value="Tetratricopeptide repeat domain"/>
    <property type="match status" value="1"/>
</dbReference>
<dbReference type="InterPro" id="IPR011990">
    <property type="entry name" value="TPR-like_helical_dom_sf"/>
</dbReference>
<reference evidence="2 3" key="1">
    <citation type="submission" date="2019-02" db="EMBL/GenBank/DDBJ databases">
        <authorList>
            <person name="Li S.-H."/>
        </authorList>
    </citation>
    <scope>NUCLEOTIDE SEQUENCE [LARGE SCALE GENOMIC DNA]</scope>
    <source>
        <strain evidence="2 3">IMCC14385</strain>
    </source>
</reference>
<dbReference type="OrthoDB" id="6429934at2"/>
<feature type="compositionally biased region" description="Basic residues" evidence="1">
    <location>
        <begin position="74"/>
        <end position="87"/>
    </location>
</feature>
<gene>
    <name evidence="2" type="ORF">EY643_03415</name>
</gene>
<evidence type="ECO:0000313" key="2">
    <source>
        <dbReference type="EMBL" id="QFU74775.1"/>
    </source>
</evidence>
<evidence type="ECO:0000313" key="3">
    <source>
        <dbReference type="Proteomes" id="UP000326287"/>
    </source>
</evidence>
<evidence type="ECO:0000256" key="1">
    <source>
        <dbReference type="SAM" id="MobiDB-lite"/>
    </source>
</evidence>
<dbReference type="SUPFAM" id="SSF81901">
    <property type="entry name" value="HCP-like"/>
    <property type="match status" value="1"/>
</dbReference>
<sequence length="87" mass="10038">MKITTELSQGIRAFNKRHYEEAFRLLEPLAEAGELRAQLILARLYYAGNGVEKSDSRYHYWLQKSADSGDKSSRARVKKLHRQGKLS</sequence>
<proteinExistence type="predicted"/>
<keyword evidence="3" id="KW-1185">Reference proteome</keyword>
<accession>A0A5P9NGV7</accession>
<organism evidence="2 3">
    <name type="scientific">Halioglobus maricola</name>
    <dbReference type="NCBI Taxonomy" id="2601894"/>
    <lineage>
        <taxon>Bacteria</taxon>
        <taxon>Pseudomonadati</taxon>
        <taxon>Pseudomonadota</taxon>
        <taxon>Gammaproteobacteria</taxon>
        <taxon>Cellvibrionales</taxon>
        <taxon>Halieaceae</taxon>
        <taxon>Halioglobus</taxon>
    </lineage>
</organism>